<keyword evidence="8" id="KW-1185">Reference proteome</keyword>
<feature type="transmembrane region" description="Helical" evidence="6">
    <location>
        <begin position="62"/>
        <end position="84"/>
    </location>
</feature>
<evidence type="ECO:0000256" key="1">
    <source>
        <dbReference type="ARBA" id="ARBA00004651"/>
    </source>
</evidence>
<dbReference type="InterPro" id="IPR017039">
    <property type="entry name" value="Virul_fac_BrkB"/>
</dbReference>
<proteinExistence type="predicted"/>
<comment type="subcellular location">
    <subcellularLocation>
        <location evidence="1">Cell membrane</location>
        <topology evidence="1">Multi-pass membrane protein</topology>
    </subcellularLocation>
</comment>
<feature type="transmembrane region" description="Helical" evidence="6">
    <location>
        <begin position="166"/>
        <end position="190"/>
    </location>
</feature>
<dbReference type="Pfam" id="PF03631">
    <property type="entry name" value="Virul_fac_BrkB"/>
    <property type="match status" value="1"/>
</dbReference>
<evidence type="ECO:0000256" key="2">
    <source>
        <dbReference type="ARBA" id="ARBA00022475"/>
    </source>
</evidence>
<evidence type="ECO:0000256" key="4">
    <source>
        <dbReference type="ARBA" id="ARBA00022989"/>
    </source>
</evidence>
<feature type="transmembrane region" description="Helical" evidence="6">
    <location>
        <begin position="124"/>
        <end position="146"/>
    </location>
</feature>
<gene>
    <name evidence="7" type="ORF">SAMN05660831_00476</name>
</gene>
<dbReference type="STRING" id="1123397.SAMN05660831_00476"/>
<dbReference type="EMBL" id="FOMJ01000001">
    <property type="protein sequence ID" value="SFD02031.1"/>
    <property type="molecule type" value="Genomic_DNA"/>
</dbReference>
<organism evidence="7 8">
    <name type="scientific">Thiohalospira halophila DSM 15071</name>
    <dbReference type="NCBI Taxonomy" id="1123397"/>
    <lineage>
        <taxon>Bacteria</taxon>
        <taxon>Pseudomonadati</taxon>
        <taxon>Pseudomonadota</taxon>
        <taxon>Gammaproteobacteria</taxon>
        <taxon>Thiohalospirales</taxon>
        <taxon>Thiohalospiraceae</taxon>
        <taxon>Thiohalospira</taxon>
    </lineage>
</organism>
<feature type="transmembrane region" description="Helical" evidence="6">
    <location>
        <begin position="270"/>
        <end position="294"/>
    </location>
</feature>
<dbReference type="RefSeq" id="WP_093427135.1">
    <property type="nucleotide sequence ID" value="NZ_FOMJ01000001.1"/>
</dbReference>
<dbReference type="GO" id="GO:0005886">
    <property type="term" value="C:plasma membrane"/>
    <property type="evidence" value="ECO:0007669"/>
    <property type="project" value="UniProtKB-SubCell"/>
</dbReference>
<protein>
    <submittedName>
        <fullName evidence="7">Membrane protein</fullName>
    </submittedName>
</protein>
<evidence type="ECO:0000313" key="8">
    <source>
        <dbReference type="Proteomes" id="UP000198611"/>
    </source>
</evidence>
<dbReference type="Proteomes" id="UP000198611">
    <property type="component" value="Unassembled WGS sequence"/>
</dbReference>
<reference evidence="7 8" key="1">
    <citation type="submission" date="2016-10" db="EMBL/GenBank/DDBJ databases">
        <authorList>
            <person name="de Groot N.N."/>
        </authorList>
    </citation>
    <scope>NUCLEOTIDE SEQUENCE [LARGE SCALE GENOMIC DNA]</scope>
    <source>
        <strain evidence="7 8">HL3</strain>
    </source>
</reference>
<keyword evidence="5 6" id="KW-0472">Membrane</keyword>
<sequence length="447" mass="47981">MTSTSPTWRARLERAGERLEELRRWRVSASELGRGLAFLLGALQVADAVVRRMASGVLPLRAMSLVYTTLLSLAPLLAVSFSVLKAFGVHNQVEPALAGFLAPLGPRGAEIAAQMVEFVDNIRVGVLGALGLLLLLYTVVALIQKVEQAFNAIWQVRRARTLLRRFSDYLSVLLVGPLLVFIALGIIASLTSSSLVQTLTAFLPSELVTLAGRLAPFVLLVAAFTFVYLFVPNTRVRLGPALLGAALAALAWQITGWGFATFVAGSTRYAAIYSGFAILILFLIWLYLSWLILLTGSQIAFYVQNPHFIRAQDEAPAPMGAEAEALALALVYRVGLRHRDGAPPPLVDEIARELGVAGDRLEPILERLEAAEIVVHGGQPEGLMPARDIHRTRLDSVVGALRSYDAAALPGAVADLAGELDRSVEAALGERTVADLVGAEVSPEAGR</sequence>
<name>A0A1I1NWG6_9GAMM</name>
<evidence type="ECO:0000256" key="5">
    <source>
        <dbReference type="ARBA" id="ARBA00023136"/>
    </source>
</evidence>
<dbReference type="PANTHER" id="PTHR30213">
    <property type="entry name" value="INNER MEMBRANE PROTEIN YHJD"/>
    <property type="match status" value="1"/>
</dbReference>
<accession>A0A1I1NWG6</accession>
<evidence type="ECO:0000256" key="3">
    <source>
        <dbReference type="ARBA" id="ARBA00022692"/>
    </source>
</evidence>
<feature type="transmembrane region" description="Helical" evidence="6">
    <location>
        <begin position="210"/>
        <end position="231"/>
    </location>
</feature>
<evidence type="ECO:0000313" key="7">
    <source>
        <dbReference type="EMBL" id="SFD02031.1"/>
    </source>
</evidence>
<keyword evidence="2" id="KW-1003">Cell membrane</keyword>
<keyword evidence="4 6" id="KW-1133">Transmembrane helix</keyword>
<dbReference type="OrthoDB" id="9808671at2"/>
<dbReference type="NCBIfam" id="TIGR00765">
    <property type="entry name" value="yihY_not_rbn"/>
    <property type="match status" value="1"/>
</dbReference>
<evidence type="ECO:0000256" key="6">
    <source>
        <dbReference type="SAM" id="Phobius"/>
    </source>
</evidence>
<dbReference type="AlphaFoldDB" id="A0A1I1NWG6"/>
<dbReference type="PANTHER" id="PTHR30213:SF0">
    <property type="entry name" value="UPF0761 MEMBRANE PROTEIN YIHY"/>
    <property type="match status" value="1"/>
</dbReference>
<feature type="transmembrane region" description="Helical" evidence="6">
    <location>
        <begin position="243"/>
        <end position="264"/>
    </location>
</feature>
<keyword evidence="3 6" id="KW-0812">Transmembrane</keyword>